<evidence type="ECO:0000256" key="1">
    <source>
        <dbReference type="SAM" id="MobiDB-lite"/>
    </source>
</evidence>
<name>A0A6A6NMV7_9PEZI</name>
<dbReference type="OrthoDB" id="5427350at2759"/>
<protein>
    <submittedName>
        <fullName evidence="3">ASST-domain-containing protein</fullName>
    </submittedName>
</protein>
<evidence type="ECO:0000313" key="4">
    <source>
        <dbReference type="Proteomes" id="UP000799766"/>
    </source>
</evidence>
<evidence type="ECO:0000313" key="3">
    <source>
        <dbReference type="EMBL" id="KAF2452797.1"/>
    </source>
</evidence>
<gene>
    <name evidence="3" type="ORF">BDY21DRAFT_367482</name>
</gene>
<feature type="compositionally biased region" description="Acidic residues" evidence="1">
    <location>
        <begin position="534"/>
        <end position="560"/>
    </location>
</feature>
<accession>A0A6A6NMV7</accession>
<dbReference type="Pfam" id="PF14269">
    <property type="entry name" value="Arylsulfotran_2"/>
    <property type="match status" value="1"/>
</dbReference>
<reference evidence="3" key="1">
    <citation type="journal article" date="2020" name="Stud. Mycol.">
        <title>101 Dothideomycetes genomes: a test case for predicting lifestyles and emergence of pathogens.</title>
        <authorList>
            <person name="Haridas S."/>
            <person name="Albert R."/>
            <person name="Binder M."/>
            <person name="Bloem J."/>
            <person name="Labutti K."/>
            <person name="Salamov A."/>
            <person name="Andreopoulos B."/>
            <person name="Baker S."/>
            <person name="Barry K."/>
            <person name="Bills G."/>
            <person name="Bluhm B."/>
            <person name="Cannon C."/>
            <person name="Castanera R."/>
            <person name="Culley D."/>
            <person name="Daum C."/>
            <person name="Ezra D."/>
            <person name="Gonzalez J."/>
            <person name="Henrissat B."/>
            <person name="Kuo A."/>
            <person name="Liang C."/>
            <person name="Lipzen A."/>
            <person name="Lutzoni F."/>
            <person name="Magnuson J."/>
            <person name="Mondo S."/>
            <person name="Nolan M."/>
            <person name="Ohm R."/>
            <person name="Pangilinan J."/>
            <person name="Park H.-J."/>
            <person name="Ramirez L."/>
            <person name="Alfaro M."/>
            <person name="Sun H."/>
            <person name="Tritt A."/>
            <person name="Yoshinaga Y."/>
            <person name="Zwiers L.-H."/>
            <person name="Turgeon B."/>
            <person name="Goodwin S."/>
            <person name="Spatafora J."/>
            <person name="Crous P."/>
            <person name="Grigoriev I."/>
        </authorList>
    </citation>
    <scope>NUCLEOTIDE SEQUENCE</scope>
    <source>
        <strain evidence="3">ATCC 16933</strain>
    </source>
</reference>
<dbReference type="PANTHER" id="PTHR35340">
    <property type="entry name" value="PQQ ENZYME REPEAT PROTEIN-RELATED"/>
    <property type="match status" value="1"/>
</dbReference>
<feature type="region of interest" description="Disordered" evidence="1">
    <location>
        <begin position="526"/>
        <end position="577"/>
    </location>
</feature>
<dbReference type="Proteomes" id="UP000799766">
    <property type="component" value="Unassembled WGS sequence"/>
</dbReference>
<dbReference type="InterPro" id="IPR039535">
    <property type="entry name" value="ASST-like"/>
</dbReference>
<keyword evidence="2" id="KW-0732">Signal</keyword>
<evidence type="ECO:0000256" key="2">
    <source>
        <dbReference type="SAM" id="SignalP"/>
    </source>
</evidence>
<proteinExistence type="predicted"/>
<feature type="signal peptide" evidence="2">
    <location>
        <begin position="1"/>
        <end position="21"/>
    </location>
</feature>
<sequence>MAPTLVSALLLGLLAAGRTLADVEPYDDDPAYQDQAYGLYPVQYYQTSEEIASPIFNVLHEQEDDVSNSSYIFMAPRAGAVFAPAPMIIDAETLDLVWFGEGYGEVFDVRVQQYDDEDYITFWVGEILGGHGRGHYLMLNSSYDIAYNLSAVDVNVDGDFHEFQLTQEGTALVTVYEPIPYDLSDLDIEDGWIIDGVFQEIDIATNELIFMWRASDHFTMDDAFIPPQDTGQDEDNGFDFFHINSVEKDEAGNYLVSARHTHTVCYVDGSTGDVLWVLGGSRNEFDDLSGGNATNFSWQHDARWVDESDPTTFTLFDNHDNGHTDPDMPTRGLRITVDTDAMTAVVDETYMSPNGLISQSQGNLQLLDNGNVLMGYGSEPIFTEYSPDGAVLWDVQFGIMGNRSVNSYRVYKQDWTGRPSAAPVIAAGDGDNSSTDGMLFFSWNGATGIDAWALLAANESADALLNGTMWWKNVTSAGFETNVTVGDAARFVLAVPLDADGNVVGVATDAYDLDNGETVEVQGDVGSLSFASAADDDDDDDDDNDDDSDDSDSGSADDGDASSTTSSAPASTSSSAADGALAWNRESSWWMAVVAGAAGVAVL</sequence>
<dbReference type="EMBL" id="MU001703">
    <property type="protein sequence ID" value="KAF2452797.1"/>
    <property type="molecule type" value="Genomic_DNA"/>
</dbReference>
<feature type="compositionally biased region" description="Low complexity" evidence="1">
    <location>
        <begin position="561"/>
        <end position="577"/>
    </location>
</feature>
<organism evidence="3 4">
    <name type="scientific">Lineolata rhizophorae</name>
    <dbReference type="NCBI Taxonomy" id="578093"/>
    <lineage>
        <taxon>Eukaryota</taxon>
        <taxon>Fungi</taxon>
        <taxon>Dikarya</taxon>
        <taxon>Ascomycota</taxon>
        <taxon>Pezizomycotina</taxon>
        <taxon>Dothideomycetes</taxon>
        <taxon>Dothideomycetes incertae sedis</taxon>
        <taxon>Lineolatales</taxon>
        <taxon>Lineolataceae</taxon>
        <taxon>Lineolata</taxon>
    </lineage>
</organism>
<keyword evidence="4" id="KW-1185">Reference proteome</keyword>
<dbReference type="PANTHER" id="PTHR35340:SF5">
    <property type="entry name" value="ASST-DOMAIN-CONTAINING PROTEIN"/>
    <property type="match status" value="1"/>
</dbReference>
<dbReference type="InterPro" id="IPR053143">
    <property type="entry name" value="Arylsulfate_ST"/>
</dbReference>
<feature type="chain" id="PRO_5025340476" evidence="2">
    <location>
        <begin position="22"/>
        <end position="603"/>
    </location>
</feature>
<dbReference type="AlphaFoldDB" id="A0A6A6NMV7"/>